<evidence type="ECO:0000313" key="1">
    <source>
        <dbReference type="EMBL" id="AKH22399.1"/>
    </source>
</evidence>
<keyword evidence="1" id="KW-0614">Plasmid</keyword>
<dbReference type="Proteomes" id="UP000034410">
    <property type="component" value="Plasmid"/>
</dbReference>
<dbReference type="KEGG" id="seds:AAY24_18225"/>
<sequence>MMPSTKATAYARAKAAAKESKKYIMIPPMAGPQPGLIVWLVLCRLGRDPLLGRQQDDFTVYRRGKEANLKSALAVGPGCADPVEVTFFVTTGHGIGD</sequence>
<accession>A0A0F7K4B5</accession>
<name>A0A0F7K4B5_9GAMM</name>
<dbReference type="AlphaFoldDB" id="A0A0F7K4B5"/>
<gene>
    <name evidence="1" type="ORF">AAY24_18225</name>
</gene>
<organism evidence="1 2">
    <name type="scientific">Sedimenticola thiotaurini</name>
    <dbReference type="NCBI Taxonomy" id="1543721"/>
    <lineage>
        <taxon>Bacteria</taxon>
        <taxon>Pseudomonadati</taxon>
        <taxon>Pseudomonadota</taxon>
        <taxon>Gammaproteobacteria</taxon>
        <taxon>Chromatiales</taxon>
        <taxon>Sedimenticolaceae</taxon>
        <taxon>Sedimenticola</taxon>
    </lineage>
</organism>
<evidence type="ECO:0000313" key="2">
    <source>
        <dbReference type="Proteomes" id="UP000034410"/>
    </source>
</evidence>
<reference evidence="1 2" key="1">
    <citation type="journal article" date="2015" name="Genome Announc.">
        <title>Complete Genome Sequence of Sedimenticola thiotaurini Strain SIP-G1, a Polyphosphate- and Polyhydroxyalkanoate-Accumulating Sulfur-Oxidizing Gammaproteobacterium Isolated from Salt Marsh Sediments.</title>
        <authorList>
            <person name="Flood B.E."/>
            <person name="Jones D.S."/>
            <person name="Bailey J.V."/>
        </authorList>
    </citation>
    <scope>NUCLEOTIDE SEQUENCE [LARGE SCALE GENOMIC DNA]</scope>
    <source>
        <strain evidence="1 2">SIP-G1</strain>
        <plasmid evidence="2">Plasmid</plasmid>
    </source>
</reference>
<keyword evidence="2" id="KW-1185">Reference proteome</keyword>
<proteinExistence type="predicted"/>
<protein>
    <submittedName>
        <fullName evidence="1">Uncharacterized protein</fullName>
    </submittedName>
</protein>
<geneLocation type="plasmid" evidence="1">
    <name>unnamed</name>
</geneLocation>
<dbReference type="EMBL" id="CP011413">
    <property type="protein sequence ID" value="AKH22399.1"/>
    <property type="molecule type" value="Genomic_DNA"/>
</dbReference>